<reference evidence="3 4" key="1">
    <citation type="submission" date="2020-08" db="EMBL/GenBank/DDBJ databases">
        <title>Winogradskyella ouciana sp. nov., isolated from the hadal seawater of the Mariana Trench.</title>
        <authorList>
            <person name="He X."/>
        </authorList>
    </citation>
    <scope>NUCLEOTIDE SEQUENCE [LARGE SCALE GENOMIC DNA]</scope>
    <source>
        <strain evidence="3 4">KCTC 22026</strain>
    </source>
</reference>
<feature type="domain" description="Trimeric autotransporter adhesin YadA-like head" evidence="2">
    <location>
        <begin position="195"/>
        <end position="218"/>
    </location>
</feature>
<dbReference type="Gene3D" id="2.150.10.10">
    <property type="entry name" value="Serralysin-like metalloprotease, C-terminal"/>
    <property type="match status" value="1"/>
</dbReference>
<feature type="chain" id="PRO_5046580741" description="Trimeric autotransporter adhesin YadA-like head domain-containing protein" evidence="1">
    <location>
        <begin position="20"/>
        <end position="489"/>
    </location>
</feature>
<dbReference type="Pfam" id="PF05658">
    <property type="entry name" value="YadA_head"/>
    <property type="match status" value="1"/>
</dbReference>
<sequence>MKNIIVLIITLFISISSFAQQGINYKAIIKDDNGNVVTNQDLEVRFFILKSGGGLEYNEDHLATTDGNGLVILTIGQGVPGQLQDFTTIDWGEEDYMLRVGIDLDLDGSFVYFDDTPFNAVPYALLAENVKNQTFKSEDGITYGENTSDDFVFGSSQLDDTGNSIGDSRMFFNTGKGSFRAGRALATEWDDENIGNRSVAFGLNTIATGSYSTALGNRTNAQSYASTAIGTYNVGGGNPNAWVGTDPLFEIGNGTATISTETRNNALTVLKNGRVGIGYNAETPTQTLDISGKIKVANDFTTPTPGTIRFNETANAFEGYIAETGWVTLGAKKMEKTIVIPATDFVARLVSSMSVAYSSNTVYLSGSTPSSTLPYVVAPLVVPVGSRLISISYVFEDDNPNTDLSFVFSKYCGDSNVTSETITTINTHVANGIESSNLHKYTYNINETIQAGCQYVISASAGANWGNGGIVTGIPGVKVHKVYVRYEEE</sequence>
<keyword evidence="4" id="KW-1185">Reference proteome</keyword>
<evidence type="ECO:0000256" key="1">
    <source>
        <dbReference type="SAM" id="SignalP"/>
    </source>
</evidence>
<organism evidence="3 4">
    <name type="scientific">Winogradskyella echinorum</name>
    <dbReference type="NCBI Taxonomy" id="538189"/>
    <lineage>
        <taxon>Bacteria</taxon>
        <taxon>Pseudomonadati</taxon>
        <taxon>Bacteroidota</taxon>
        <taxon>Flavobacteriia</taxon>
        <taxon>Flavobacteriales</taxon>
        <taxon>Flavobacteriaceae</taxon>
        <taxon>Winogradskyella</taxon>
    </lineage>
</organism>
<dbReference type="SUPFAM" id="SSF101967">
    <property type="entry name" value="Adhesin YadA, collagen-binding domain"/>
    <property type="match status" value="1"/>
</dbReference>
<dbReference type="InterPro" id="IPR008640">
    <property type="entry name" value="Adhesin_Head_dom"/>
</dbReference>
<feature type="signal peptide" evidence="1">
    <location>
        <begin position="1"/>
        <end position="19"/>
    </location>
</feature>
<evidence type="ECO:0000313" key="3">
    <source>
        <dbReference type="EMBL" id="MBC3847266.1"/>
    </source>
</evidence>
<proteinExistence type="predicted"/>
<evidence type="ECO:0000259" key="2">
    <source>
        <dbReference type="Pfam" id="PF05658"/>
    </source>
</evidence>
<protein>
    <recommendedName>
        <fullName evidence="2">Trimeric autotransporter adhesin YadA-like head domain-containing protein</fullName>
    </recommendedName>
</protein>
<dbReference type="RefSeq" id="WP_186846379.1">
    <property type="nucleotide sequence ID" value="NZ_JACOME010000003.1"/>
</dbReference>
<keyword evidence="1" id="KW-0732">Signal</keyword>
<accession>A0ABR6Y3E4</accession>
<comment type="caution">
    <text evidence="3">The sequence shown here is derived from an EMBL/GenBank/DDBJ whole genome shotgun (WGS) entry which is preliminary data.</text>
</comment>
<dbReference type="Proteomes" id="UP000607435">
    <property type="component" value="Unassembled WGS sequence"/>
</dbReference>
<dbReference type="InterPro" id="IPR011049">
    <property type="entry name" value="Serralysin-like_metalloprot_C"/>
</dbReference>
<name>A0ABR6Y3E4_9FLAO</name>
<evidence type="ECO:0000313" key="4">
    <source>
        <dbReference type="Proteomes" id="UP000607435"/>
    </source>
</evidence>
<gene>
    <name evidence="3" type="ORF">H6H04_12790</name>
</gene>
<dbReference type="EMBL" id="JACOME010000003">
    <property type="protein sequence ID" value="MBC3847266.1"/>
    <property type="molecule type" value="Genomic_DNA"/>
</dbReference>